<dbReference type="AlphaFoldDB" id="A0A3P3W4C0"/>
<proteinExistence type="predicted"/>
<feature type="signal peptide" evidence="5">
    <location>
        <begin position="1"/>
        <end position="18"/>
    </location>
</feature>
<organism evidence="7 8">
    <name type="scientific">Flavobacterium macacae</name>
    <dbReference type="NCBI Taxonomy" id="2488993"/>
    <lineage>
        <taxon>Bacteria</taxon>
        <taxon>Pseudomonadati</taxon>
        <taxon>Bacteroidota</taxon>
        <taxon>Flavobacteriia</taxon>
        <taxon>Flavobacteriales</taxon>
        <taxon>Flavobacteriaceae</taxon>
        <taxon>Flavobacterium</taxon>
    </lineage>
</organism>
<dbReference type="InterPro" id="IPR036737">
    <property type="entry name" value="OmpA-like_sf"/>
</dbReference>
<dbReference type="PRINTS" id="PR01021">
    <property type="entry name" value="OMPADOMAIN"/>
</dbReference>
<evidence type="ECO:0000256" key="4">
    <source>
        <dbReference type="PROSITE-ProRule" id="PRU00473"/>
    </source>
</evidence>
<dbReference type="PANTHER" id="PTHR30329">
    <property type="entry name" value="STATOR ELEMENT OF FLAGELLAR MOTOR COMPLEX"/>
    <property type="match status" value="1"/>
</dbReference>
<feature type="domain" description="OmpA-like" evidence="6">
    <location>
        <begin position="522"/>
        <end position="644"/>
    </location>
</feature>
<name>A0A3P3W4C0_9FLAO</name>
<protein>
    <submittedName>
        <fullName evidence="7">Flagellar motor protein MotB</fullName>
    </submittedName>
</protein>
<keyword evidence="7" id="KW-0966">Cell projection</keyword>
<dbReference type="InterPro" id="IPR050330">
    <property type="entry name" value="Bact_OuterMem_StrucFunc"/>
</dbReference>
<evidence type="ECO:0000256" key="3">
    <source>
        <dbReference type="ARBA" id="ARBA00023237"/>
    </source>
</evidence>
<dbReference type="InterPro" id="IPR011659">
    <property type="entry name" value="WD40"/>
</dbReference>
<keyword evidence="5" id="KW-0732">Signal</keyword>
<dbReference type="Pfam" id="PF13620">
    <property type="entry name" value="CarboxypepD_reg"/>
    <property type="match status" value="1"/>
</dbReference>
<dbReference type="SUPFAM" id="SSF103088">
    <property type="entry name" value="OmpA-like"/>
    <property type="match status" value="1"/>
</dbReference>
<dbReference type="PROSITE" id="PS51123">
    <property type="entry name" value="OMPA_2"/>
    <property type="match status" value="1"/>
</dbReference>
<evidence type="ECO:0000256" key="5">
    <source>
        <dbReference type="SAM" id="SignalP"/>
    </source>
</evidence>
<comment type="subcellular location">
    <subcellularLocation>
        <location evidence="1">Cell outer membrane</location>
    </subcellularLocation>
</comment>
<dbReference type="InterPro" id="IPR008969">
    <property type="entry name" value="CarboxyPept-like_regulatory"/>
</dbReference>
<keyword evidence="2 4" id="KW-0472">Membrane</keyword>
<dbReference type="Gene3D" id="2.120.10.30">
    <property type="entry name" value="TolB, C-terminal domain"/>
    <property type="match status" value="1"/>
</dbReference>
<keyword evidence="3" id="KW-0998">Cell outer membrane</keyword>
<reference evidence="7 8" key="1">
    <citation type="submission" date="2018-11" db="EMBL/GenBank/DDBJ databases">
        <title>Flavobacterium sp. nov., YIM 102600 draft genome.</title>
        <authorList>
            <person name="Li G."/>
            <person name="Jiang Y."/>
        </authorList>
    </citation>
    <scope>NUCLEOTIDE SEQUENCE [LARGE SCALE GENOMIC DNA]</scope>
    <source>
        <strain evidence="7 8">YIM 102600</strain>
    </source>
</reference>
<dbReference type="GO" id="GO:0009279">
    <property type="term" value="C:cell outer membrane"/>
    <property type="evidence" value="ECO:0007669"/>
    <property type="project" value="UniProtKB-SubCell"/>
</dbReference>
<dbReference type="InterPro" id="IPR006665">
    <property type="entry name" value="OmpA-like"/>
</dbReference>
<dbReference type="RefSeq" id="WP_125013627.1">
    <property type="nucleotide sequence ID" value="NZ_RQVR01000018.1"/>
</dbReference>
<gene>
    <name evidence="7" type="ORF">EG849_13485</name>
</gene>
<feature type="chain" id="PRO_5018074914" evidence="5">
    <location>
        <begin position="19"/>
        <end position="644"/>
    </location>
</feature>
<dbReference type="OrthoDB" id="9809364at2"/>
<evidence type="ECO:0000313" key="8">
    <source>
        <dbReference type="Proteomes" id="UP000271937"/>
    </source>
</evidence>
<evidence type="ECO:0000313" key="7">
    <source>
        <dbReference type="EMBL" id="RRJ89277.1"/>
    </source>
</evidence>
<dbReference type="InterPro" id="IPR011042">
    <property type="entry name" value="6-blade_b-propeller_TolB-like"/>
</dbReference>
<accession>A0A3P3W4C0</accession>
<keyword evidence="8" id="KW-1185">Reference proteome</keyword>
<dbReference type="Pfam" id="PF00691">
    <property type="entry name" value="OmpA"/>
    <property type="match status" value="1"/>
</dbReference>
<dbReference type="PANTHER" id="PTHR30329:SF21">
    <property type="entry name" value="LIPOPROTEIN YIAD-RELATED"/>
    <property type="match status" value="1"/>
</dbReference>
<evidence type="ECO:0000259" key="6">
    <source>
        <dbReference type="PROSITE" id="PS51123"/>
    </source>
</evidence>
<dbReference type="Proteomes" id="UP000271937">
    <property type="component" value="Unassembled WGS sequence"/>
</dbReference>
<evidence type="ECO:0000256" key="2">
    <source>
        <dbReference type="ARBA" id="ARBA00023136"/>
    </source>
</evidence>
<dbReference type="SUPFAM" id="SSF49464">
    <property type="entry name" value="Carboxypeptidase regulatory domain-like"/>
    <property type="match status" value="1"/>
</dbReference>
<comment type="caution">
    <text evidence="7">The sequence shown here is derived from an EMBL/GenBank/DDBJ whole genome shotgun (WGS) entry which is preliminary data.</text>
</comment>
<dbReference type="EMBL" id="RQVR01000018">
    <property type="protein sequence ID" value="RRJ89277.1"/>
    <property type="molecule type" value="Genomic_DNA"/>
</dbReference>
<keyword evidence="7" id="KW-0969">Cilium</keyword>
<dbReference type="SUPFAM" id="SSF82171">
    <property type="entry name" value="DPP6 N-terminal domain-like"/>
    <property type="match status" value="1"/>
</dbReference>
<keyword evidence="7" id="KW-0282">Flagellum</keyword>
<sequence>MKKLFILCFSFCITIGFAQNKLSKANKLFKEYSFVAAAKAYEEYLEKEKSPSTQALKNAGDSYYFIDDMRNASKWYQRLYDVQGTSVDEEHFLRYIESTKAILDYDRADKATKEYLTKRGDQKRIAHYATQKRQMDSLSKSKSLYTAFNLPSNSDKADFGTAFFGNKIVYSSSKDTTKFNQKLYNWSQEPFLTLYVSERNVENGSFFNEQVFLPNVQSKYHESTVAFNKDLTRVYYTTNILKKKKLVNDEEGTNNFRIVRGTIEDLKLVHSEDIFFNSPKYSVGHPAVSQDGKWLFFASDMPGGYGGADLYVSSIADDGTIGTPKNLGPEINTAANDMFPSFTNGKLYFASDGHFGWGGLDIYESTFYGDLKFTEPRNLGAPINSNKDDFGYIVDSSDDFGYFSSNRSGGKGGDDIYYFTKEKAPCDQFISGRVTNSKSNAPIADASIKVLNAFGDKITEATTKPDGTYRVTVPCNLKVKVVASKVNHSQDEEEVQTNKVNGDELKNINFELSAYEDLIVKQGEDEKIDINPIFFNYDKSEITPQAIIELDKVAFAMNNFPKLKIKIESHTDSRGKDDYNLKLSDERAKSTQAYLISKGIDVARIKSAIGYGETRLTNKCANGVKCSEGEHFANRRSDFIVIEK</sequence>
<dbReference type="Gene3D" id="3.30.1330.60">
    <property type="entry name" value="OmpA-like domain"/>
    <property type="match status" value="1"/>
</dbReference>
<evidence type="ECO:0000256" key="1">
    <source>
        <dbReference type="ARBA" id="ARBA00004442"/>
    </source>
</evidence>
<dbReference type="Pfam" id="PF07676">
    <property type="entry name" value="PD40"/>
    <property type="match status" value="2"/>
</dbReference>
<dbReference type="InterPro" id="IPR006664">
    <property type="entry name" value="OMP_bac"/>
</dbReference>
<dbReference type="CDD" id="cd07185">
    <property type="entry name" value="OmpA_C-like"/>
    <property type="match status" value="1"/>
</dbReference>